<dbReference type="Proteomes" id="UP000190102">
    <property type="component" value="Unassembled WGS sequence"/>
</dbReference>
<evidence type="ECO:0000313" key="2">
    <source>
        <dbReference type="Proteomes" id="UP000190102"/>
    </source>
</evidence>
<dbReference type="STRING" id="115783.SAMN02745119_00471"/>
<dbReference type="InterPro" id="IPR036869">
    <property type="entry name" value="J_dom_sf"/>
</dbReference>
<evidence type="ECO:0008006" key="3">
    <source>
        <dbReference type="Google" id="ProtNLM"/>
    </source>
</evidence>
<reference evidence="2" key="1">
    <citation type="submission" date="2017-02" db="EMBL/GenBank/DDBJ databases">
        <authorList>
            <person name="Varghese N."/>
            <person name="Submissions S."/>
        </authorList>
    </citation>
    <scope>NUCLEOTIDE SEQUENCE [LARGE SCALE GENOMIC DNA]</scope>
    <source>
        <strain evidence="2">ATCC BAA-34</strain>
    </source>
</reference>
<dbReference type="AlphaFoldDB" id="A0A1T4KCH0"/>
<dbReference type="RefSeq" id="WP_078788757.1">
    <property type="nucleotide sequence ID" value="NZ_FUWR01000001.1"/>
</dbReference>
<dbReference type="EMBL" id="FUWR01000001">
    <property type="protein sequence ID" value="SJZ40005.1"/>
    <property type="molecule type" value="Genomic_DNA"/>
</dbReference>
<gene>
    <name evidence="1" type="ORF">SAMN02745119_00471</name>
</gene>
<organism evidence="1 2">
    <name type="scientific">Trichlorobacter thiogenes</name>
    <dbReference type="NCBI Taxonomy" id="115783"/>
    <lineage>
        <taxon>Bacteria</taxon>
        <taxon>Pseudomonadati</taxon>
        <taxon>Thermodesulfobacteriota</taxon>
        <taxon>Desulfuromonadia</taxon>
        <taxon>Geobacterales</taxon>
        <taxon>Geobacteraceae</taxon>
        <taxon>Trichlorobacter</taxon>
    </lineage>
</organism>
<evidence type="ECO:0000313" key="1">
    <source>
        <dbReference type="EMBL" id="SJZ40005.1"/>
    </source>
</evidence>
<name>A0A1T4KCH0_9BACT</name>
<sequence length="258" mass="29197">MHPSDAVKILFGEATDLRRVTAAEVKSAFRRRVRIFHPDSSQSVAQHCGEAVSSLVSARDILIEHLESAQKKATGPTTAKSSNPFSSYARPTIVKPVRPVVEKLQKKEHERYYSGVFPTYKLKFGQFLYFAAEISWQDLVRGMRWQRDQRPPYGEIAKAWGWLTDKDIQIVRAATDIPGVFGEKAVALGMLSPKQAAFLVRHQHHSQPRLGEYFVKEKILLPGEVTQHLKVMQRHNSSIERGTGPVPPFKPAGYVRHF</sequence>
<protein>
    <recommendedName>
        <fullName evidence="3">J domain-containing protein</fullName>
    </recommendedName>
</protein>
<dbReference type="SUPFAM" id="SSF46565">
    <property type="entry name" value="Chaperone J-domain"/>
    <property type="match status" value="1"/>
</dbReference>
<dbReference type="OrthoDB" id="5432239at2"/>
<accession>A0A1T4KCH0</accession>
<proteinExistence type="predicted"/>
<keyword evidence="2" id="KW-1185">Reference proteome</keyword>